<evidence type="ECO:0000256" key="5">
    <source>
        <dbReference type="ARBA" id="ARBA00022728"/>
    </source>
</evidence>
<feature type="compositionally biased region" description="Basic and acidic residues" evidence="11">
    <location>
        <begin position="36"/>
        <end position="54"/>
    </location>
</feature>
<evidence type="ECO:0000313" key="14">
    <source>
        <dbReference type="EMBL" id="CEO94430.1"/>
    </source>
</evidence>
<dbReference type="InterPro" id="IPR038765">
    <property type="entry name" value="Papain-like_cys_pep_sf"/>
</dbReference>
<accession>A0A0G4IH51</accession>
<evidence type="ECO:0000256" key="10">
    <source>
        <dbReference type="PROSITE-ProRule" id="PRU00502"/>
    </source>
</evidence>
<protein>
    <recommendedName>
        <fullName evidence="16">USP domain-containing protein</fullName>
    </recommendedName>
</protein>
<dbReference type="PANTHER" id="PTHR21646">
    <property type="entry name" value="UBIQUITIN CARBOXYL-TERMINAL HYDROLASE"/>
    <property type="match status" value="1"/>
</dbReference>
<keyword evidence="3" id="KW-0507">mRNA processing</keyword>
<name>A0A0G4IH51_PLABS</name>
<comment type="similarity">
    <text evidence="2">Belongs to the peptidase C19 family.</text>
</comment>
<dbReference type="InterPro" id="IPR050185">
    <property type="entry name" value="Ub_carboxyl-term_hydrolase"/>
</dbReference>
<dbReference type="PROSITE" id="PS50235">
    <property type="entry name" value="USP_3"/>
    <property type="match status" value="1"/>
</dbReference>
<dbReference type="Proteomes" id="UP000039324">
    <property type="component" value="Unassembled WGS sequence"/>
</dbReference>
<evidence type="ECO:0000259" key="12">
    <source>
        <dbReference type="PROSITE" id="PS50235"/>
    </source>
</evidence>
<dbReference type="AlphaFoldDB" id="A0A0G4IH51"/>
<evidence type="ECO:0000256" key="8">
    <source>
        <dbReference type="ARBA" id="ARBA00023187"/>
    </source>
</evidence>
<evidence type="ECO:0008006" key="16">
    <source>
        <dbReference type="Google" id="ProtNLM"/>
    </source>
</evidence>
<dbReference type="InterPro" id="IPR033809">
    <property type="entry name" value="USP39"/>
</dbReference>
<dbReference type="Gene3D" id="3.90.70.10">
    <property type="entry name" value="Cysteine proteinases"/>
    <property type="match status" value="1"/>
</dbReference>
<organism evidence="14 15">
    <name type="scientific">Plasmodiophora brassicae</name>
    <name type="common">Clubroot disease agent</name>
    <dbReference type="NCBI Taxonomy" id="37360"/>
    <lineage>
        <taxon>Eukaryota</taxon>
        <taxon>Sar</taxon>
        <taxon>Rhizaria</taxon>
        <taxon>Endomyxa</taxon>
        <taxon>Phytomyxea</taxon>
        <taxon>Plasmodiophorida</taxon>
        <taxon>Plasmodiophoridae</taxon>
        <taxon>Plasmodiophora</taxon>
    </lineage>
</organism>
<dbReference type="GO" id="GO:0005681">
    <property type="term" value="C:spliceosomal complex"/>
    <property type="evidence" value="ECO:0007669"/>
    <property type="project" value="UniProtKB-KW"/>
</dbReference>
<keyword evidence="6 10" id="KW-0863">Zinc-finger</keyword>
<dbReference type="Pfam" id="PF02148">
    <property type="entry name" value="zf-UBP"/>
    <property type="match status" value="1"/>
</dbReference>
<dbReference type="InterPro" id="IPR001394">
    <property type="entry name" value="Peptidase_C19_UCH"/>
</dbReference>
<dbReference type="PANTHER" id="PTHR21646:SF16">
    <property type="entry name" value="U4_U6.U5 TRI-SNRNP-ASSOCIATED PROTEIN 2"/>
    <property type="match status" value="1"/>
</dbReference>
<reference evidence="14 15" key="1">
    <citation type="submission" date="2015-02" db="EMBL/GenBank/DDBJ databases">
        <authorList>
            <person name="Chooi Y.-H."/>
        </authorList>
    </citation>
    <scope>NUCLEOTIDE SEQUENCE [LARGE SCALE GENOMIC DNA]</scope>
    <source>
        <strain evidence="14">E3</strain>
    </source>
</reference>
<dbReference type="EMBL" id="CDSF01000001">
    <property type="protein sequence ID" value="CEO94430.1"/>
    <property type="molecule type" value="Genomic_DNA"/>
</dbReference>
<dbReference type="CDD" id="cd02669">
    <property type="entry name" value="Peptidase_C19M"/>
    <property type="match status" value="1"/>
</dbReference>
<feature type="compositionally biased region" description="Basic and acidic residues" evidence="11">
    <location>
        <begin position="68"/>
        <end position="78"/>
    </location>
</feature>
<gene>
    <name evidence="14" type="ORF">PBRA_000215</name>
</gene>
<keyword evidence="4" id="KW-0479">Metal-binding</keyword>
<dbReference type="GO" id="GO:0016579">
    <property type="term" value="P:protein deubiquitination"/>
    <property type="evidence" value="ECO:0007669"/>
    <property type="project" value="InterPro"/>
</dbReference>
<keyword evidence="8" id="KW-0508">mRNA splicing</keyword>
<dbReference type="OMA" id="QLRRFKC"/>
<feature type="domain" description="UBP-type" evidence="13">
    <location>
        <begin position="99"/>
        <end position="196"/>
    </location>
</feature>
<feature type="non-terminal residue" evidence="14">
    <location>
        <position position="1"/>
    </location>
</feature>
<proteinExistence type="inferred from homology"/>
<dbReference type="InterPro" id="IPR028889">
    <property type="entry name" value="USP"/>
</dbReference>
<keyword evidence="5" id="KW-0747">Spliceosome</keyword>
<evidence type="ECO:0000256" key="4">
    <source>
        <dbReference type="ARBA" id="ARBA00022723"/>
    </source>
</evidence>
<evidence type="ECO:0000256" key="3">
    <source>
        <dbReference type="ARBA" id="ARBA00022664"/>
    </source>
</evidence>
<dbReference type="OrthoDB" id="10263353at2759"/>
<evidence type="ECO:0000259" key="13">
    <source>
        <dbReference type="PROSITE" id="PS50271"/>
    </source>
</evidence>
<dbReference type="GO" id="GO:0004843">
    <property type="term" value="F:cysteine-type deubiquitinase activity"/>
    <property type="evidence" value="ECO:0007669"/>
    <property type="project" value="InterPro"/>
</dbReference>
<evidence type="ECO:0000256" key="7">
    <source>
        <dbReference type="ARBA" id="ARBA00022833"/>
    </source>
</evidence>
<dbReference type="GO" id="GO:0000245">
    <property type="term" value="P:spliceosomal complex assembly"/>
    <property type="evidence" value="ECO:0007669"/>
    <property type="project" value="InterPro"/>
</dbReference>
<keyword evidence="9" id="KW-0539">Nucleus</keyword>
<dbReference type="SMART" id="SM00290">
    <property type="entry name" value="ZnF_UBP"/>
    <property type="match status" value="1"/>
</dbReference>
<feature type="region of interest" description="Disordered" evidence="11">
    <location>
        <begin position="15"/>
        <end position="78"/>
    </location>
</feature>
<sequence length="544" mass="62062">LPLLCSSIMVAERETRRQRRRREVVQADDADAGDGVAHDAKRIRVDDDGDHGKGEAPASNGGVDEAVGAERPELDGTERAELDDDEEYKVVADRARVPESCPYLDTINRRLLDFDFEKLCSVSLSTHNVYGCLVCGKYFQGRGPSSHAYTHALHQNHHVFINLSTAKFYCLPDGYEVHDPSLEDIQFNLFPRTTPEQLHVLDANPRFSQVLDGVDYLPGVIGLNNIKHTDWLNAILQALMRVRPLRDYFVVAENYASCKSQLVQRFGELVRKFWNPRLFRSHVSPHELLQAISSASRKQFRIGTLADPIKFLTWFLNTVHRELAELSPDRKSSIITDIFQGDVEVVTSGIPNPPPPKTIPFLYLSLDLPPVPLFKDRESDREVIPQVPLFILLQKFDGSTIHNLPNGEMRKHTIRRLPRYLILHFKRFTRNNFFMEKNTTIVNFPVTNLEMKDYYSPKGAADMDVSTRYNLVASVCHEPEQTVTGDTAAATANMKESSGRYLAHIWSCSNRQWYDIQDLHVQETMPQLVALSESYIQIWERNDS</sequence>
<dbReference type="STRING" id="37360.A0A0G4IH51"/>
<dbReference type="SUPFAM" id="SSF54001">
    <property type="entry name" value="Cysteine proteinases"/>
    <property type="match status" value="1"/>
</dbReference>
<keyword evidence="15" id="KW-1185">Reference proteome</keyword>
<evidence type="ECO:0000256" key="9">
    <source>
        <dbReference type="ARBA" id="ARBA00023242"/>
    </source>
</evidence>
<evidence type="ECO:0000256" key="6">
    <source>
        <dbReference type="ARBA" id="ARBA00022771"/>
    </source>
</evidence>
<dbReference type="SUPFAM" id="SSF57850">
    <property type="entry name" value="RING/U-box"/>
    <property type="match status" value="1"/>
</dbReference>
<dbReference type="GO" id="GO:0008270">
    <property type="term" value="F:zinc ion binding"/>
    <property type="evidence" value="ECO:0007669"/>
    <property type="project" value="UniProtKB-KW"/>
</dbReference>
<dbReference type="Gene3D" id="3.30.40.10">
    <property type="entry name" value="Zinc/RING finger domain, C3HC4 (zinc finger)"/>
    <property type="match status" value="1"/>
</dbReference>
<comment type="subcellular location">
    <subcellularLocation>
        <location evidence="1">Nucleus</location>
    </subcellularLocation>
</comment>
<feature type="domain" description="USP" evidence="12">
    <location>
        <begin position="221"/>
        <end position="542"/>
    </location>
</feature>
<evidence type="ECO:0000313" key="15">
    <source>
        <dbReference type="Proteomes" id="UP000039324"/>
    </source>
</evidence>
<keyword evidence="7" id="KW-0862">Zinc</keyword>
<evidence type="ECO:0000256" key="11">
    <source>
        <dbReference type="SAM" id="MobiDB-lite"/>
    </source>
</evidence>
<dbReference type="FunFam" id="3.30.40.10:FF:000068">
    <property type="entry name" value="U4/U6.U5 tri-snRNP-associated protein 2"/>
    <property type="match status" value="1"/>
</dbReference>
<evidence type="ECO:0000256" key="1">
    <source>
        <dbReference type="ARBA" id="ARBA00004123"/>
    </source>
</evidence>
<evidence type="ECO:0000256" key="2">
    <source>
        <dbReference type="ARBA" id="ARBA00009085"/>
    </source>
</evidence>
<dbReference type="InterPro" id="IPR013083">
    <property type="entry name" value="Znf_RING/FYVE/PHD"/>
</dbReference>
<dbReference type="InterPro" id="IPR001607">
    <property type="entry name" value="Znf_UBP"/>
</dbReference>
<dbReference type="PROSITE" id="PS50271">
    <property type="entry name" value="ZF_UBP"/>
    <property type="match status" value="1"/>
</dbReference>
<dbReference type="Pfam" id="PF00443">
    <property type="entry name" value="UCH"/>
    <property type="match status" value="1"/>
</dbReference>